<feature type="compositionally biased region" description="Polar residues" evidence="2">
    <location>
        <begin position="388"/>
        <end position="402"/>
    </location>
</feature>
<keyword evidence="4" id="KW-1185">Reference proteome</keyword>
<dbReference type="EMBL" id="AZHC01000005">
    <property type="protein sequence ID" value="OAA47747.1"/>
    <property type="molecule type" value="Genomic_DNA"/>
</dbReference>
<dbReference type="STRING" id="1081105.A0A167HCA3"/>
<dbReference type="AlphaFoldDB" id="A0A167HCA3"/>
<reference evidence="3 4" key="1">
    <citation type="journal article" date="2016" name="Genome Biol. Evol.">
        <title>Divergent and convergent evolution of fungal pathogenicity.</title>
        <authorList>
            <person name="Shang Y."/>
            <person name="Xiao G."/>
            <person name="Zheng P."/>
            <person name="Cen K."/>
            <person name="Zhan S."/>
            <person name="Wang C."/>
        </authorList>
    </citation>
    <scope>NUCLEOTIDE SEQUENCE [LARGE SCALE GENOMIC DNA]</scope>
    <source>
        <strain evidence="3 4">RCEF 4871</strain>
    </source>
</reference>
<dbReference type="InterPro" id="IPR010237">
    <property type="entry name" value="Pyr-5-nucltdase"/>
</dbReference>
<dbReference type="Gene3D" id="1.10.150.450">
    <property type="match status" value="1"/>
</dbReference>
<name>A0A167HCA3_METRR</name>
<dbReference type="Pfam" id="PF00702">
    <property type="entry name" value="Hydrolase"/>
    <property type="match status" value="1"/>
</dbReference>
<dbReference type="PANTHER" id="PTHR47438:SF1">
    <property type="entry name" value="PHOSPHATE METABOLISM PROTEIN 8-RELATED"/>
    <property type="match status" value="1"/>
</dbReference>
<gene>
    <name evidence="3" type="ORF">NOR_02237</name>
</gene>
<feature type="compositionally biased region" description="Polar residues" evidence="2">
    <location>
        <begin position="207"/>
        <end position="227"/>
    </location>
</feature>
<dbReference type="OrthoDB" id="5333304at2759"/>
<dbReference type="PANTHER" id="PTHR47438">
    <property type="entry name" value="PHOSPHATE METABOLISM PROTEIN 8-RELATED"/>
    <property type="match status" value="1"/>
</dbReference>
<feature type="coiled-coil region" evidence="1">
    <location>
        <begin position="119"/>
        <end position="151"/>
    </location>
</feature>
<dbReference type="Gene3D" id="3.40.50.1000">
    <property type="entry name" value="HAD superfamily/HAD-like"/>
    <property type="match status" value="1"/>
</dbReference>
<sequence length="828" mass="91972">MAQAESTVCVRPTGPPTGPSSMLLSDGEIFEIQQYKKIVQLRDAILSGKHPTLKAPPGSNASLEPLTFRKTLLEPRAVEKKIGAGNDDGHDDVSPTILAQPSSGPPELNPIFLEKSDQLVKAELQIQRQRLERAIKEEAEQRRVAKNSQAELTSDLDLSDVLAKALTLAQSTSAPTAGETLTANVETTSDSLDDSTFYSSRHDTPESHLTSRIRNQSDEVQPTNNQELPGEASRQAIELWPRSQGETRGIATRTYPARLNERNNTATACASETPLTIVPGLNNYVQVQETSQTRSGEERLPGDKGRLEVAVAKDPKPSSSHRHPNNEDTESHPPFPLVRNHTLQPVAPQPTHPSALSALATASSTVPDAPIAGGRSAVGTPAHIAALRNQSNAVTSPDSSSQGGRRRGRKMKRKADRQAPEPEATPYIKPEPRSPSPIAASSYLRPWKRPRHNQEPPVSTRHEPRYIQGDGVQYVTRQYREVPIPVGQARPAAHHQPPSGDVRDHSGQYYDVRQARVEDAEPRSARVDHSTIPYPSRAASIPRPVSQVMVPDPYAAPSWQYHDYRDGPRMAVRAEGDTLMAPPRTAHSRILVGSHGLMVSMKFCTNAYHPVLCLAILRQGHTKVQDLMAELIDKYFAKHLDLPWDEAVRLHKEYYTGYGLAIEGLVRHHQINPLQYNAEVDDALPLQDIIKPDPELRKLLESIDKSKVTLWLFTNAYVTHAKRVIRLLGIEDIFDGLTYCDYSQQPLICKPHPDMYRKGMQEAGVSEVKDCYFVDDSFLNCTKARDFGWTAAHLVEDGLAVPEEKASQYQIRHLSELRIIYPQFFKQP</sequence>
<dbReference type="Proteomes" id="UP000243498">
    <property type="component" value="Unassembled WGS sequence"/>
</dbReference>
<evidence type="ECO:0000256" key="1">
    <source>
        <dbReference type="SAM" id="Coils"/>
    </source>
</evidence>
<feature type="compositionally biased region" description="Polar residues" evidence="2">
    <location>
        <begin position="188"/>
        <end position="199"/>
    </location>
</feature>
<dbReference type="GO" id="GO:0009166">
    <property type="term" value="P:nucleotide catabolic process"/>
    <property type="evidence" value="ECO:0007669"/>
    <property type="project" value="TreeGrafter"/>
</dbReference>
<evidence type="ECO:0000313" key="3">
    <source>
        <dbReference type="EMBL" id="OAA47747.1"/>
    </source>
</evidence>
<organism evidence="3 4">
    <name type="scientific">Metarhizium rileyi (strain RCEF 4871)</name>
    <name type="common">Nomuraea rileyi</name>
    <dbReference type="NCBI Taxonomy" id="1649241"/>
    <lineage>
        <taxon>Eukaryota</taxon>
        <taxon>Fungi</taxon>
        <taxon>Dikarya</taxon>
        <taxon>Ascomycota</taxon>
        <taxon>Pezizomycotina</taxon>
        <taxon>Sordariomycetes</taxon>
        <taxon>Hypocreomycetidae</taxon>
        <taxon>Hypocreales</taxon>
        <taxon>Clavicipitaceae</taxon>
        <taxon>Metarhizium</taxon>
    </lineage>
</organism>
<dbReference type="InterPro" id="IPR023214">
    <property type="entry name" value="HAD_sf"/>
</dbReference>
<dbReference type="SUPFAM" id="SSF56784">
    <property type="entry name" value="HAD-like"/>
    <property type="match status" value="1"/>
</dbReference>
<feature type="region of interest" description="Disordered" evidence="2">
    <location>
        <begin position="1"/>
        <end position="22"/>
    </location>
</feature>
<feature type="region of interest" description="Disordered" evidence="2">
    <location>
        <begin position="309"/>
        <end position="353"/>
    </location>
</feature>
<dbReference type="InterPro" id="IPR006439">
    <property type="entry name" value="HAD-SF_hydro_IA"/>
</dbReference>
<dbReference type="GO" id="GO:0006206">
    <property type="term" value="P:pyrimidine nucleobase metabolic process"/>
    <property type="evidence" value="ECO:0007669"/>
    <property type="project" value="TreeGrafter"/>
</dbReference>
<accession>A0A167HCA3</accession>
<dbReference type="NCBIfam" id="TIGR01993">
    <property type="entry name" value="Pyr-5-nucltdase"/>
    <property type="match status" value="1"/>
</dbReference>
<dbReference type="GO" id="GO:0008252">
    <property type="term" value="F:nucleotidase activity"/>
    <property type="evidence" value="ECO:0007669"/>
    <property type="project" value="TreeGrafter"/>
</dbReference>
<feature type="region of interest" description="Disordered" evidence="2">
    <location>
        <begin position="188"/>
        <end position="232"/>
    </location>
</feature>
<feature type="compositionally biased region" description="Basic residues" evidence="2">
    <location>
        <begin position="404"/>
        <end position="415"/>
    </location>
</feature>
<protein>
    <submittedName>
        <fullName evidence="3">Pyrimidine 5-nucleotidase</fullName>
    </submittedName>
</protein>
<dbReference type="FunFam" id="1.10.150.450:FF:000001">
    <property type="entry name" value="SDT1p Pyrimidine nucleotidase"/>
    <property type="match status" value="1"/>
</dbReference>
<comment type="caution">
    <text evidence="3">The sequence shown here is derived from an EMBL/GenBank/DDBJ whole genome shotgun (WGS) entry which is preliminary data.</text>
</comment>
<evidence type="ECO:0000313" key="4">
    <source>
        <dbReference type="Proteomes" id="UP000243498"/>
    </source>
</evidence>
<keyword evidence="1" id="KW-0175">Coiled coil</keyword>
<feature type="region of interest" description="Disordered" evidence="2">
    <location>
        <begin position="387"/>
        <end position="464"/>
    </location>
</feature>
<dbReference type="NCBIfam" id="TIGR01509">
    <property type="entry name" value="HAD-SF-IA-v3"/>
    <property type="match status" value="1"/>
</dbReference>
<dbReference type="InterPro" id="IPR036412">
    <property type="entry name" value="HAD-like_sf"/>
</dbReference>
<evidence type="ECO:0000256" key="2">
    <source>
        <dbReference type="SAM" id="MobiDB-lite"/>
    </source>
</evidence>
<dbReference type="InterPro" id="IPR052791">
    <property type="entry name" value="SSM1_domain"/>
</dbReference>
<proteinExistence type="predicted"/>